<keyword evidence="3" id="KW-0482">Metalloprotease</keyword>
<reference evidence="3" key="1">
    <citation type="submission" date="2020-11" db="EMBL/GenBank/DDBJ databases">
        <title>Halonatronomonas betainensis gen. nov., sp. nov. a novel haloalkaliphilic representative of the family Halanaerobiacae capable of betaine degradation.</title>
        <authorList>
            <person name="Boltyanskaya Y."/>
            <person name="Kevbrin V."/>
            <person name="Detkova E."/>
            <person name="Grouzdev D.S."/>
            <person name="Koziaeva V."/>
            <person name="Zhilina T."/>
        </authorList>
    </citation>
    <scope>NUCLEOTIDE SEQUENCE</scope>
    <source>
        <strain evidence="3">Z-7014</strain>
    </source>
</reference>
<dbReference type="AlphaFoldDB" id="A0A931ARN9"/>
<feature type="transmembrane region" description="Helical" evidence="1">
    <location>
        <begin position="168"/>
        <end position="185"/>
    </location>
</feature>
<dbReference type="InterPro" id="IPR003675">
    <property type="entry name" value="Rce1/LyrA-like_dom"/>
</dbReference>
<name>A0A931ARN9_9FIRM</name>
<dbReference type="Proteomes" id="UP000621436">
    <property type="component" value="Unassembled WGS sequence"/>
</dbReference>
<dbReference type="Pfam" id="PF02517">
    <property type="entry name" value="Rce1-like"/>
    <property type="match status" value="1"/>
</dbReference>
<gene>
    <name evidence="3" type="ORF">I0Q91_07315</name>
</gene>
<dbReference type="EMBL" id="JADPIE010000003">
    <property type="protein sequence ID" value="MBF8436879.1"/>
    <property type="molecule type" value="Genomic_DNA"/>
</dbReference>
<feature type="transmembrane region" description="Helical" evidence="1">
    <location>
        <begin position="20"/>
        <end position="41"/>
    </location>
</feature>
<keyword evidence="4" id="KW-1185">Reference proteome</keyword>
<keyword evidence="1" id="KW-0812">Transmembrane</keyword>
<dbReference type="GO" id="GO:0008237">
    <property type="term" value="F:metallopeptidase activity"/>
    <property type="evidence" value="ECO:0007669"/>
    <property type="project" value="UniProtKB-KW"/>
</dbReference>
<keyword evidence="1" id="KW-1133">Transmembrane helix</keyword>
<dbReference type="GO" id="GO:0080120">
    <property type="term" value="P:CAAX-box protein maturation"/>
    <property type="evidence" value="ECO:0007669"/>
    <property type="project" value="UniProtKB-ARBA"/>
</dbReference>
<feature type="domain" description="CAAX prenyl protease 2/Lysostaphin resistance protein A-like" evidence="2">
    <location>
        <begin position="101"/>
        <end position="204"/>
    </location>
</feature>
<sequence>MAGLFADQFSYAGIDPDGAFAWISVHHIAQALFFLVVMLILARVKDYKFGFTLGDKKAGLFFVRLFAIIFSTYIIISLIIVFLAGTFRAFPYPLTIRNVFGQLGFQFFLSGPSEELIFRAFAITMLSLYIRGDFFNGKISNANVIAAIVFALAHIGFSFFPFSMTYDPFQLVYAAVLGIAYGICYERSKSMIYPMIMHSMSNVVAVGVSIIAGFIL</sequence>
<keyword evidence="1" id="KW-0472">Membrane</keyword>
<feature type="transmembrane region" description="Helical" evidence="1">
    <location>
        <begin position="116"/>
        <end position="132"/>
    </location>
</feature>
<evidence type="ECO:0000259" key="2">
    <source>
        <dbReference type="Pfam" id="PF02517"/>
    </source>
</evidence>
<proteinExistence type="predicted"/>
<feature type="transmembrane region" description="Helical" evidence="1">
    <location>
        <begin position="192"/>
        <end position="215"/>
    </location>
</feature>
<keyword evidence="3" id="KW-0378">Hydrolase</keyword>
<comment type="caution">
    <text evidence="3">The sequence shown here is derived from an EMBL/GenBank/DDBJ whole genome shotgun (WGS) entry which is preliminary data.</text>
</comment>
<organism evidence="3 4">
    <name type="scientific">Halonatronomonas betaini</name>
    <dbReference type="NCBI Taxonomy" id="2778430"/>
    <lineage>
        <taxon>Bacteria</taxon>
        <taxon>Bacillati</taxon>
        <taxon>Bacillota</taxon>
        <taxon>Clostridia</taxon>
        <taxon>Halanaerobiales</taxon>
        <taxon>Halarsenatibacteraceae</taxon>
        <taxon>Halonatronomonas</taxon>
    </lineage>
</organism>
<evidence type="ECO:0000313" key="3">
    <source>
        <dbReference type="EMBL" id="MBF8436879.1"/>
    </source>
</evidence>
<evidence type="ECO:0000313" key="4">
    <source>
        <dbReference type="Proteomes" id="UP000621436"/>
    </source>
</evidence>
<dbReference type="GO" id="GO:0004175">
    <property type="term" value="F:endopeptidase activity"/>
    <property type="evidence" value="ECO:0007669"/>
    <property type="project" value="UniProtKB-ARBA"/>
</dbReference>
<protein>
    <submittedName>
        <fullName evidence="3">CPBP family intramembrane metalloprotease</fullName>
    </submittedName>
</protein>
<dbReference type="RefSeq" id="WP_270453798.1">
    <property type="nucleotide sequence ID" value="NZ_JADPIE010000003.1"/>
</dbReference>
<feature type="transmembrane region" description="Helical" evidence="1">
    <location>
        <begin position="144"/>
        <end position="162"/>
    </location>
</feature>
<keyword evidence="3" id="KW-0645">Protease</keyword>
<evidence type="ECO:0000256" key="1">
    <source>
        <dbReference type="SAM" id="Phobius"/>
    </source>
</evidence>
<feature type="transmembrane region" description="Helical" evidence="1">
    <location>
        <begin position="61"/>
        <end position="84"/>
    </location>
</feature>
<accession>A0A931ARN9</accession>